<evidence type="ECO:0000259" key="1">
    <source>
        <dbReference type="Pfam" id="PF19044"/>
    </source>
</evidence>
<dbReference type="Gene3D" id="3.40.50.300">
    <property type="entry name" value="P-loop containing nucleotide triphosphate hydrolases"/>
    <property type="match status" value="1"/>
</dbReference>
<comment type="caution">
    <text evidence="2">The sequence shown here is derived from an EMBL/GenBank/DDBJ whole genome shotgun (WGS) entry which is preliminary data.</text>
</comment>
<dbReference type="InterPro" id="IPR053155">
    <property type="entry name" value="F-pilin_assembly_TraC"/>
</dbReference>
<dbReference type="Proteomes" id="UP001108025">
    <property type="component" value="Unassembled WGS sequence"/>
</dbReference>
<dbReference type="AlphaFoldDB" id="A0A9Q3V720"/>
<dbReference type="PANTHER" id="PTHR38467:SF1">
    <property type="entry name" value="CONJUGATIVE TRANSFER: ASSEMBLY"/>
    <property type="match status" value="1"/>
</dbReference>
<gene>
    <name evidence="2" type="ORF">LO744_20200</name>
</gene>
<dbReference type="NCBIfam" id="TIGR03783">
    <property type="entry name" value="Bac_Flav_CT_G"/>
    <property type="match status" value="1"/>
</dbReference>
<accession>A0A9Q3V720</accession>
<evidence type="ECO:0000313" key="3">
    <source>
        <dbReference type="Proteomes" id="UP001108025"/>
    </source>
</evidence>
<proteinExistence type="predicted"/>
<organism evidence="2 3">
    <name type="scientific">Chryseobacterium turcicum</name>
    <dbReference type="NCBI Taxonomy" id="2898076"/>
    <lineage>
        <taxon>Bacteria</taxon>
        <taxon>Pseudomonadati</taxon>
        <taxon>Bacteroidota</taxon>
        <taxon>Flavobacteriia</taxon>
        <taxon>Flavobacteriales</taxon>
        <taxon>Weeksellaceae</taxon>
        <taxon>Chryseobacterium group</taxon>
        <taxon>Chryseobacterium</taxon>
    </lineage>
</organism>
<name>A0A9Q3V720_9FLAO</name>
<feature type="domain" description="TraG P-loop" evidence="1">
    <location>
        <begin position="395"/>
        <end position="800"/>
    </location>
</feature>
<dbReference type="Pfam" id="PF19044">
    <property type="entry name" value="P-loop_TraG"/>
    <property type="match status" value="1"/>
</dbReference>
<keyword evidence="3" id="KW-1185">Reference proteome</keyword>
<sequence length="803" mass="93101">MTNKLFLYANENKVVGTNGVFAMGFKLELIEKYAMGEEDYEAVDQLWNQTLKDMPSGSVFLKQDIFTEQKLDTDAYPGENYLQKATKEYFRGKPLLNHQCFVFLVLPPGNILNTNITNPFKRLNRKVFGSFDDRINQFITTVEQIVSFLNTGKINAGKAFTLSPFSKEQMLEYYDFYFNNFQNDCTADRILKDDYLQIGNKKLAALSTKDEEKMPESFKDLYVDKNFSTPKYKFFQNIGDLFGFELNFDHVYNQIICFEDNQKELNKLRNRLDLLKKSSSFDPNNKANAKKLTILTDQIADDIDSERIIKAHFNILFSAENEADLKVRRNLIIEKFKSVDVKPRQAIGNFLNSIFTNSFYLFAHCLSEKQLFYGNLSTATLFLNNCSHYKNDEKGILFNSRIGNIPVLVDQWDEEKRYMNARNFMIFAPTGGGKSFTANHILRHAYEENARIVIIDLGESYRKFSALYPEDSVFVRYKEGKPIGLNPFDLQGDNLSSQKTFELAEIVLTHYKRDSPATENEKTALRKIIEAYYRSGIENPSLLNFVTAVKDTKDHILNDLNIQSDFFNIEEFLFAMSEFENGGIYDFLYKTEDNSDLDRIKDKNLIVFELDEVKDNQLLLSIMLQLVSSVIQETIWKDKSTKGYILFDEVAKQFKFKGVFEKIEYFYQAGRKQNASIGIILQSISQLPDEGEKGQIAKTIIENTQVVYVLNAKDYRALQSRFGMSEHAYHQMSSLSSKFEGNEKYSEVFIMRGNHHQVYRLVVPEKVYWAYQTEGAKNEELMTIYSQTQNMETAINQYIQSQN</sequence>
<dbReference type="SUPFAM" id="SSF52540">
    <property type="entry name" value="P-loop containing nucleoside triphosphate hydrolases"/>
    <property type="match status" value="1"/>
</dbReference>
<dbReference type="InterPro" id="IPR022509">
    <property type="entry name" value="Conjugation_ATPase_TraG"/>
</dbReference>
<dbReference type="InterPro" id="IPR027417">
    <property type="entry name" value="P-loop_NTPase"/>
</dbReference>
<reference evidence="2" key="1">
    <citation type="submission" date="2021-11" db="EMBL/GenBank/DDBJ databases">
        <title>Description of novel Chryseobacterium species.</title>
        <authorList>
            <person name="Saticioglu I.B."/>
            <person name="Ay H."/>
            <person name="Altun S."/>
            <person name="Duman M."/>
        </authorList>
    </citation>
    <scope>NUCLEOTIDE SEQUENCE</scope>
    <source>
        <strain evidence="2">C-17</strain>
    </source>
</reference>
<dbReference type="RefSeq" id="WP_230672642.1">
    <property type="nucleotide sequence ID" value="NZ_JAJNAY010000003.1"/>
</dbReference>
<dbReference type="Gene3D" id="1.10.8.730">
    <property type="match status" value="1"/>
</dbReference>
<dbReference type="InterPro" id="IPR043964">
    <property type="entry name" value="P-loop_TraG"/>
</dbReference>
<dbReference type="PANTHER" id="PTHR38467">
    <property type="match status" value="1"/>
</dbReference>
<evidence type="ECO:0000313" key="2">
    <source>
        <dbReference type="EMBL" id="MCD1119168.1"/>
    </source>
</evidence>
<protein>
    <submittedName>
        <fullName evidence="2">TraG family conjugative transposon ATPase</fullName>
    </submittedName>
</protein>
<dbReference type="EMBL" id="JAJNAY010000003">
    <property type="protein sequence ID" value="MCD1119168.1"/>
    <property type="molecule type" value="Genomic_DNA"/>
</dbReference>